<accession>A0ABP7U2A3</accession>
<dbReference type="Gene3D" id="3.30.1460.10">
    <property type="match status" value="1"/>
</dbReference>
<dbReference type="CDD" id="cd17020">
    <property type="entry name" value="T3SC_IA_ShcM-like"/>
    <property type="match status" value="1"/>
</dbReference>
<name>A0ABP7U2A3_9BURK</name>
<dbReference type="Proteomes" id="UP001501353">
    <property type="component" value="Unassembled WGS sequence"/>
</dbReference>
<reference evidence="2" key="1">
    <citation type="journal article" date="2019" name="Int. J. Syst. Evol. Microbiol.">
        <title>The Global Catalogue of Microorganisms (GCM) 10K type strain sequencing project: providing services to taxonomists for standard genome sequencing and annotation.</title>
        <authorList>
            <consortium name="The Broad Institute Genomics Platform"/>
            <consortium name="The Broad Institute Genome Sequencing Center for Infectious Disease"/>
            <person name="Wu L."/>
            <person name="Ma J."/>
        </authorList>
    </citation>
    <scope>NUCLEOTIDE SEQUENCE [LARGE SCALE GENOMIC DNA]</scope>
    <source>
        <strain evidence="2">JCM 16673</strain>
    </source>
</reference>
<comment type="caution">
    <text evidence="1">The sequence shown here is derived from an EMBL/GenBank/DDBJ whole genome shotgun (WGS) entry which is preliminary data.</text>
</comment>
<protein>
    <submittedName>
        <fullName evidence="1">Uncharacterized protein</fullName>
    </submittedName>
</protein>
<dbReference type="RefSeq" id="WP_344765823.1">
    <property type="nucleotide sequence ID" value="NZ_BAAAZE010000016.1"/>
</dbReference>
<proteinExistence type="predicted"/>
<evidence type="ECO:0000313" key="2">
    <source>
        <dbReference type="Proteomes" id="UP001501353"/>
    </source>
</evidence>
<gene>
    <name evidence="1" type="ORF">GCM10022212_37900</name>
</gene>
<dbReference type="Pfam" id="PF05932">
    <property type="entry name" value="CesT"/>
    <property type="match status" value="1"/>
</dbReference>
<dbReference type="SUPFAM" id="SSF69635">
    <property type="entry name" value="Type III secretory system chaperone-like"/>
    <property type="match status" value="1"/>
</dbReference>
<sequence>MQQQLTGLLCEFATTIGLPEPDKLAGGAPFRVNGFTFAFGEQSKKQHASILLFVDFGAIPDGNKAAVYYRLLRENYLEFPTRNGTYCVSSLTGNVVCARALSVATLSVDMLTVTVAQLAEQAIWWQREYADGREYVTPAPMRRPAFILPLRTRPSIVS</sequence>
<evidence type="ECO:0000313" key="1">
    <source>
        <dbReference type="EMBL" id="GAA4034756.1"/>
    </source>
</evidence>
<dbReference type="EMBL" id="BAAAZE010000016">
    <property type="protein sequence ID" value="GAA4034756.1"/>
    <property type="molecule type" value="Genomic_DNA"/>
</dbReference>
<dbReference type="InterPro" id="IPR010261">
    <property type="entry name" value="Tir_chaperone"/>
</dbReference>
<keyword evidence="2" id="KW-1185">Reference proteome</keyword>
<organism evidence="1 2">
    <name type="scientific">Actimicrobium antarcticum</name>
    <dbReference type="NCBI Taxonomy" id="1051899"/>
    <lineage>
        <taxon>Bacteria</taxon>
        <taxon>Pseudomonadati</taxon>
        <taxon>Pseudomonadota</taxon>
        <taxon>Betaproteobacteria</taxon>
        <taxon>Burkholderiales</taxon>
        <taxon>Oxalobacteraceae</taxon>
        <taxon>Actimicrobium</taxon>
    </lineage>
</organism>